<dbReference type="SUPFAM" id="SSF74653">
    <property type="entry name" value="TolA/TonB C-terminal domain"/>
    <property type="match status" value="1"/>
</dbReference>
<comment type="subcellular location">
    <subcellularLocation>
        <location evidence="1">Cell inner membrane</location>
        <topology evidence="1">Single-pass membrane protein</topology>
        <orientation evidence="1">Periplasmic side</orientation>
    </subcellularLocation>
</comment>
<comment type="similarity">
    <text evidence="2">Belongs to the TonB family.</text>
</comment>
<keyword evidence="9" id="KW-0472">Membrane</keyword>
<dbReference type="PANTHER" id="PTHR33446">
    <property type="entry name" value="PROTEIN TONB-RELATED"/>
    <property type="match status" value="1"/>
</dbReference>
<accession>A0A2N7VNG6</accession>
<name>A0A2N7VNG6_9BURK</name>
<dbReference type="GO" id="GO:0015031">
    <property type="term" value="P:protein transport"/>
    <property type="evidence" value="ECO:0007669"/>
    <property type="project" value="UniProtKB-KW"/>
</dbReference>
<evidence type="ECO:0000256" key="11">
    <source>
        <dbReference type="SAM" id="SignalP"/>
    </source>
</evidence>
<dbReference type="GO" id="GO:0098797">
    <property type="term" value="C:plasma membrane protein complex"/>
    <property type="evidence" value="ECO:0007669"/>
    <property type="project" value="TreeGrafter"/>
</dbReference>
<dbReference type="EMBL" id="PNYB01000024">
    <property type="protein sequence ID" value="PMS18645.1"/>
    <property type="molecule type" value="Genomic_DNA"/>
</dbReference>
<evidence type="ECO:0000256" key="2">
    <source>
        <dbReference type="ARBA" id="ARBA00006555"/>
    </source>
</evidence>
<dbReference type="InterPro" id="IPR006260">
    <property type="entry name" value="TonB/TolA_C"/>
</dbReference>
<evidence type="ECO:0000256" key="6">
    <source>
        <dbReference type="ARBA" id="ARBA00022692"/>
    </source>
</evidence>
<feature type="signal peptide" evidence="11">
    <location>
        <begin position="1"/>
        <end position="18"/>
    </location>
</feature>
<gene>
    <name evidence="13" type="ORF">C0Z19_22485</name>
</gene>
<keyword evidence="14" id="KW-1185">Reference proteome</keyword>
<evidence type="ECO:0000256" key="7">
    <source>
        <dbReference type="ARBA" id="ARBA00022927"/>
    </source>
</evidence>
<feature type="compositionally biased region" description="Pro residues" evidence="10">
    <location>
        <begin position="63"/>
        <end position="74"/>
    </location>
</feature>
<dbReference type="AlphaFoldDB" id="A0A2N7VNG6"/>
<evidence type="ECO:0000256" key="5">
    <source>
        <dbReference type="ARBA" id="ARBA00022519"/>
    </source>
</evidence>
<evidence type="ECO:0000256" key="8">
    <source>
        <dbReference type="ARBA" id="ARBA00022989"/>
    </source>
</evidence>
<dbReference type="Gene3D" id="3.30.1150.10">
    <property type="match status" value="1"/>
</dbReference>
<keyword evidence="11" id="KW-0732">Signal</keyword>
<proteinExistence type="inferred from homology"/>
<feature type="region of interest" description="Disordered" evidence="10">
    <location>
        <begin position="94"/>
        <end position="148"/>
    </location>
</feature>
<keyword evidence="6" id="KW-0812">Transmembrane</keyword>
<organism evidence="13 14">
    <name type="scientific">Trinickia soli</name>
    <dbReference type="NCBI Taxonomy" id="380675"/>
    <lineage>
        <taxon>Bacteria</taxon>
        <taxon>Pseudomonadati</taxon>
        <taxon>Pseudomonadota</taxon>
        <taxon>Betaproteobacteria</taxon>
        <taxon>Burkholderiales</taxon>
        <taxon>Burkholderiaceae</taxon>
        <taxon>Trinickia</taxon>
    </lineage>
</organism>
<feature type="chain" id="PRO_5014763386" evidence="11">
    <location>
        <begin position="19"/>
        <end position="248"/>
    </location>
</feature>
<protein>
    <submittedName>
        <fullName evidence="13">Energy transducer TonB</fullName>
    </submittedName>
</protein>
<dbReference type="Pfam" id="PF03544">
    <property type="entry name" value="TonB_C"/>
    <property type="match status" value="1"/>
</dbReference>
<dbReference type="NCBIfam" id="TIGR01352">
    <property type="entry name" value="tonB_Cterm"/>
    <property type="match status" value="1"/>
</dbReference>
<feature type="compositionally biased region" description="Polar residues" evidence="10">
    <location>
        <begin position="49"/>
        <end position="59"/>
    </location>
</feature>
<sequence length="248" mass="25840">MPHSRIVPAFVCVALVHAALIAAFVAPHDDQAPRQLRSHAIVARLLSPQSEATPGSTGLASPPHAPPQRMPPPSRAVAQRSLPEQPIAATRTRPIAAASHPAPVSRVPSPPDQTTQTATQATASADKPAPRPDSSTANSAPAAAPVPRDTIALAAPKPVDHADCRIAKPTYPELSKRRGEAGTATIRFVIDATGAIGNIALIKSSGFARLDDAAVQALRESACRPYVENGSPIRVAFVQAFTFGLDDE</sequence>
<keyword evidence="4" id="KW-1003">Cell membrane</keyword>
<keyword evidence="7" id="KW-0653">Protein transport</keyword>
<comment type="caution">
    <text evidence="13">The sequence shown here is derived from an EMBL/GenBank/DDBJ whole genome shotgun (WGS) entry which is preliminary data.</text>
</comment>
<dbReference type="PANTHER" id="PTHR33446:SF2">
    <property type="entry name" value="PROTEIN TONB"/>
    <property type="match status" value="1"/>
</dbReference>
<dbReference type="InterPro" id="IPR037682">
    <property type="entry name" value="TonB_C"/>
</dbReference>
<evidence type="ECO:0000259" key="12">
    <source>
        <dbReference type="PROSITE" id="PS52015"/>
    </source>
</evidence>
<dbReference type="GO" id="GO:0055085">
    <property type="term" value="P:transmembrane transport"/>
    <property type="evidence" value="ECO:0007669"/>
    <property type="project" value="InterPro"/>
</dbReference>
<dbReference type="Proteomes" id="UP000235347">
    <property type="component" value="Unassembled WGS sequence"/>
</dbReference>
<dbReference type="PROSITE" id="PS52015">
    <property type="entry name" value="TONB_CTD"/>
    <property type="match status" value="1"/>
</dbReference>
<keyword evidence="3" id="KW-0813">Transport</keyword>
<feature type="domain" description="TonB C-terminal" evidence="12">
    <location>
        <begin position="156"/>
        <end position="248"/>
    </location>
</feature>
<dbReference type="InterPro" id="IPR051045">
    <property type="entry name" value="TonB-dependent_transducer"/>
</dbReference>
<evidence type="ECO:0000256" key="4">
    <source>
        <dbReference type="ARBA" id="ARBA00022475"/>
    </source>
</evidence>
<evidence type="ECO:0000256" key="3">
    <source>
        <dbReference type="ARBA" id="ARBA00022448"/>
    </source>
</evidence>
<feature type="region of interest" description="Disordered" evidence="10">
    <location>
        <begin position="49"/>
        <end position="80"/>
    </location>
</feature>
<keyword evidence="8" id="KW-1133">Transmembrane helix</keyword>
<reference evidence="13 14" key="1">
    <citation type="submission" date="2018-01" db="EMBL/GenBank/DDBJ databases">
        <title>Whole genome analyses suggest that Burkholderia sensu lato contains two further novel genera in the rhizoxinica-symbiotica group Mycetohabitans gen. nov., and Trinickia gen. nov.: implications for the evolution of diazotrophy and nodulation in the Burkholderiaceae.</title>
        <authorList>
            <person name="Estrada-de los Santos P."/>
            <person name="Palmer M."/>
            <person name="Chavez-Ramirez B."/>
            <person name="Beukes C."/>
            <person name="Steenkamp E.T."/>
            <person name="Hirsch A.M."/>
            <person name="Manyaka P."/>
            <person name="Maluk M."/>
            <person name="Lafos M."/>
            <person name="Crook M."/>
            <person name="Gross E."/>
            <person name="Simon M.F."/>
            <person name="Bueno dos Reis Junior F."/>
            <person name="Poole P.S."/>
            <person name="Venter S.N."/>
            <person name="James E.K."/>
        </authorList>
    </citation>
    <scope>NUCLEOTIDE SEQUENCE [LARGE SCALE GENOMIC DNA]</scope>
    <source>
        <strain evidence="13 14">GP25-8</strain>
    </source>
</reference>
<evidence type="ECO:0000256" key="1">
    <source>
        <dbReference type="ARBA" id="ARBA00004383"/>
    </source>
</evidence>
<feature type="compositionally biased region" description="Low complexity" evidence="10">
    <location>
        <begin position="132"/>
        <end position="145"/>
    </location>
</feature>
<evidence type="ECO:0000313" key="14">
    <source>
        <dbReference type="Proteomes" id="UP000235347"/>
    </source>
</evidence>
<evidence type="ECO:0000256" key="9">
    <source>
        <dbReference type="ARBA" id="ARBA00023136"/>
    </source>
</evidence>
<dbReference type="GO" id="GO:0031992">
    <property type="term" value="F:energy transducer activity"/>
    <property type="evidence" value="ECO:0007669"/>
    <property type="project" value="TreeGrafter"/>
</dbReference>
<evidence type="ECO:0000313" key="13">
    <source>
        <dbReference type="EMBL" id="PMS18645.1"/>
    </source>
</evidence>
<keyword evidence="5" id="KW-0997">Cell inner membrane</keyword>
<evidence type="ECO:0000256" key="10">
    <source>
        <dbReference type="SAM" id="MobiDB-lite"/>
    </source>
</evidence>
<feature type="compositionally biased region" description="Low complexity" evidence="10">
    <location>
        <begin position="113"/>
        <end position="123"/>
    </location>
</feature>